<evidence type="ECO:0000313" key="3">
    <source>
        <dbReference type="Proteomes" id="UP000185604"/>
    </source>
</evidence>
<accession>A0A6I7TP55</accession>
<keyword evidence="4" id="KW-1185">Reference proteome</keyword>
<proteinExistence type="predicted"/>
<evidence type="ECO:0000313" key="1">
    <source>
        <dbReference type="EMBL" id="OLF96066.1"/>
    </source>
</evidence>
<dbReference type="AlphaFoldDB" id="A0A6I7TP55"/>
<protein>
    <submittedName>
        <fullName evidence="1">Uncharacterized protein</fullName>
    </submittedName>
</protein>
<dbReference type="EMBL" id="NILF01000062">
    <property type="protein sequence ID" value="TWL34948.1"/>
    <property type="molecule type" value="Genomic_DNA"/>
</dbReference>
<evidence type="ECO:0000313" key="4">
    <source>
        <dbReference type="Proteomes" id="UP000429980"/>
    </source>
</evidence>
<dbReference type="EMBL" id="LKPO01000008">
    <property type="protein sequence ID" value="OLF96066.1"/>
    <property type="molecule type" value="Genomic_DNA"/>
</dbReference>
<dbReference type="Proteomes" id="UP000185604">
    <property type="component" value="Unassembled WGS sequence"/>
</dbReference>
<organism evidence="1 3">
    <name type="scientific">Bacillus paralicheniformis</name>
    <dbReference type="NCBI Taxonomy" id="1648923"/>
    <lineage>
        <taxon>Bacteria</taxon>
        <taxon>Bacillati</taxon>
        <taxon>Bacillota</taxon>
        <taxon>Bacilli</taxon>
        <taxon>Bacillales</taxon>
        <taxon>Bacillaceae</taxon>
        <taxon>Bacillus</taxon>
    </lineage>
</organism>
<reference evidence="2 4" key="2">
    <citation type="submission" date="2019-06" db="EMBL/GenBank/DDBJ databases">
        <title>Genome sequence analysis of &gt;100 Bacillus licheniformis strains suggests intrinsic resistance to this species.</title>
        <authorList>
            <person name="Wels M."/>
            <person name="Siezen R.J."/>
            <person name="Johansen E."/>
            <person name="Stuer-Lauridsen B."/>
            <person name="Bjerre K."/>
            <person name="Nielsen B.K.K."/>
        </authorList>
    </citation>
    <scope>NUCLEOTIDE SEQUENCE [LARGE SCALE GENOMIC DNA]</scope>
    <source>
        <strain evidence="2 4">BAC-15381</strain>
    </source>
</reference>
<gene>
    <name evidence="1" type="ORF">B4121_1628</name>
    <name evidence="2" type="ORF">CHCC15381_3391</name>
</gene>
<comment type="caution">
    <text evidence="1">The sequence shown here is derived from an EMBL/GenBank/DDBJ whole genome shotgun (WGS) entry which is preliminary data.</text>
</comment>
<dbReference type="Proteomes" id="UP000429980">
    <property type="component" value="Unassembled WGS sequence"/>
</dbReference>
<evidence type="ECO:0000313" key="2">
    <source>
        <dbReference type="EMBL" id="TWL34948.1"/>
    </source>
</evidence>
<reference evidence="1 3" key="1">
    <citation type="journal article" date="2016" name="Front. Microbiol.">
        <title>High-Level Heat Resistance of Spores of Bacillus amyloliquefaciens and Bacillus licheniformis Results from the Presence of a spoVA Operon in a Tn1546 Transposon.</title>
        <authorList>
            <person name="Berendsen E.M."/>
            <person name="Koning R.A."/>
            <person name="Boekhorst J."/>
            <person name="de Jong A."/>
            <person name="Kuipers O.P."/>
            <person name="Wells-Bennik M.H."/>
        </authorList>
    </citation>
    <scope>NUCLEOTIDE SEQUENCE [LARGE SCALE GENOMIC DNA]</scope>
    <source>
        <strain evidence="1 3">B4121</strain>
    </source>
</reference>
<sequence>MKAVSGVAAKKGSLFEKCIFFELLKNNIMFSSYQQDEASKFDLTVVKRHDRRV</sequence>
<name>A0A6I7TP55_9BACI</name>